<keyword evidence="7" id="KW-0808">Transferase</keyword>
<dbReference type="GO" id="GO:0003735">
    <property type="term" value="F:structural constituent of ribosome"/>
    <property type="evidence" value="ECO:0007669"/>
    <property type="project" value="InterPro"/>
</dbReference>
<evidence type="ECO:0000256" key="2">
    <source>
        <dbReference type="ARBA" id="ARBA00008536"/>
    </source>
</evidence>
<dbReference type="PROSITE" id="PS50011">
    <property type="entry name" value="PROTEIN_KINASE_DOM"/>
    <property type="match status" value="2"/>
</dbReference>
<keyword evidence="23" id="KW-0934">Plastid</keyword>
<evidence type="ECO:0000313" key="23">
    <source>
        <dbReference type="EMBL" id="PWA79827.1"/>
    </source>
</evidence>
<dbReference type="GO" id="GO:0002229">
    <property type="term" value="P:defense response to oomycetes"/>
    <property type="evidence" value="ECO:0007669"/>
    <property type="project" value="UniProtKB-ARBA"/>
</dbReference>
<dbReference type="FunFam" id="3.30.200.20:FF:000039">
    <property type="entry name" value="receptor-like protein kinase FERONIA"/>
    <property type="match status" value="1"/>
</dbReference>
<name>A0A2U1P277_ARTAN</name>
<organism evidence="23 24">
    <name type="scientific">Artemisia annua</name>
    <name type="common">Sweet wormwood</name>
    <dbReference type="NCBI Taxonomy" id="35608"/>
    <lineage>
        <taxon>Eukaryota</taxon>
        <taxon>Viridiplantae</taxon>
        <taxon>Streptophyta</taxon>
        <taxon>Embryophyta</taxon>
        <taxon>Tracheophyta</taxon>
        <taxon>Spermatophyta</taxon>
        <taxon>Magnoliopsida</taxon>
        <taxon>eudicotyledons</taxon>
        <taxon>Gunneridae</taxon>
        <taxon>Pentapetalae</taxon>
        <taxon>asterids</taxon>
        <taxon>campanulids</taxon>
        <taxon>Asterales</taxon>
        <taxon>Asteraceae</taxon>
        <taxon>Asteroideae</taxon>
        <taxon>Anthemideae</taxon>
        <taxon>Artemisiinae</taxon>
        <taxon>Artemisia</taxon>
    </lineage>
</organism>
<evidence type="ECO:0000256" key="6">
    <source>
        <dbReference type="ARBA" id="ARBA00022527"/>
    </source>
</evidence>
<evidence type="ECO:0000256" key="15">
    <source>
        <dbReference type="ARBA" id="ARBA00023136"/>
    </source>
</evidence>
<evidence type="ECO:0000259" key="22">
    <source>
        <dbReference type="PROSITE" id="PS50011"/>
    </source>
</evidence>
<keyword evidence="18 20" id="KW-0687">Ribonucleoprotein</keyword>
<evidence type="ECO:0000256" key="5">
    <source>
        <dbReference type="ARBA" id="ARBA00022475"/>
    </source>
</evidence>
<keyword evidence="6" id="KW-0723">Serine/threonine-protein kinase</keyword>
<feature type="region of interest" description="Disordered" evidence="21">
    <location>
        <begin position="842"/>
        <end position="869"/>
    </location>
</feature>
<dbReference type="CDD" id="cd00336">
    <property type="entry name" value="Ribosomal_L22"/>
    <property type="match status" value="1"/>
</dbReference>
<feature type="domain" description="Protein kinase" evidence="22">
    <location>
        <begin position="33"/>
        <end position="310"/>
    </location>
</feature>
<keyword evidence="10 19" id="KW-0547">Nucleotide-binding</keyword>
<gene>
    <name evidence="23" type="ORF">CTI12_AA202600</name>
</gene>
<feature type="binding site" evidence="19">
    <location>
        <position position="384"/>
    </location>
    <ligand>
        <name>ATP</name>
        <dbReference type="ChEBI" id="CHEBI:30616"/>
    </ligand>
</feature>
<evidence type="ECO:0000256" key="11">
    <source>
        <dbReference type="ARBA" id="ARBA00022777"/>
    </source>
</evidence>
<evidence type="ECO:0000313" key="24">
    <source>
        <dbReference type="Proteomes" id="UP000245207"/>
    </source>
</evidence>
<evidence type="ECO:0000256" key="4">
    <source>
        <dbReference type="ARBA" id="ARBA00010217"/>
    </source>
</evidence>
<dbReference type="InterPro" id="IPR036394">
    <property type="entry name" value="Ribosomal_uL22_sf"/>
</dbReference>
<dbReference type="STRING" id="35608.A0A2U1P277"/>
<dbReference type="InterPro" id="IPR045272">
    <property type="entry name" value="ANXUR1/2-like"/>
</dbReference>
<comment type="subcellular location">
    <subcellularLocation>
        <location evidence="1">Cell membrane</location>
        <topology evidence="1">Single-pass type I membrane protein</topology>
    </subcellularLocation>
</comment>
<dbReference type="SUPFAM" id="SSF56112">
    <property type="entry name" value="Protein kinase-like (PK-like)"/>
    <property type="match status" value="2"/>
</dbReference>
<dbReference type="PANTHER" id="PTHR27003:SF481">
    <property type="entry name" value="CONCANAVALIN A-LIKE LECTIN_GLUCANASE DOMAIN-CONTAINING PROTEIN-RELATED"/>
    <property type="match status" value="1"/>
</dbReference>
<evidence type="ECO:0000256" key="14">
    <source>
        <dbReference type="ARBA" id="ARBA00022989"/>
    </source>
</evidence>
<comment type="similarity">
    <text evidence="3 20">Belongs to the universal ribosomal protein uL22 family.</text>
</comment>
<keyword evidence="9" id="KW-0732">Signal</keyword>
<keyword evidence="12 19" id="KW-0067">ATP-binding</keyword>
<dbReference type="GO" id="GO:0005840">
    <property type="term" value="C:ribosome"/>
    <property type="evidence" value="ECO:0007669"/>
    <property type="project" value="UniProtKB-KW"/>
</dbReference>
<dbReference type="InterPro" id="IPR001245">
    <property type="entry name" value="Ser-Thr/Tyr_kinase_cat_dom"/>
</dbReference>
<dbReference type="Gene3D" id="1.10.510.10">
    <property type="entry name" value="Transferase(Phosphotransferase) domain 1"/>
    <property type="match status" value="2"/>
</dbReference>
<dbReference type="GO" id="GO:0005524">
    <property type="term" value="F:ATP binding"/>
    <property type="evidence" value="ECO:0007669"/>
    <property type="project" value="UniProtKB-UniRule"/>
</dbReference>
<protein>
    <recommendedName>
        <fullName evidence="22">Protein kinase domain-containing protein</fullName>
    </recommendedName>
</protein>
<feature type="compositionally biased region" description="Basic and acidic residues" evidence="21">
    <location>
        <begin position="851"/>
        <end position="860"/>
    </location>
</feature>
<reference evidence="23 24" key="1">
    <citation type="journal article" date="2018" name="Mol. Plant">
        <title>The genome of Artemisia annua provides insight into the evolution of Asteraceae family and artemisinin biosynthesis.</title>
        <authorList>
            <person name="Shen Q."/>
            <person name="Zhang L."/>
            <person name="Liao Z."/>
            <person name="Wang S."/>
            <person name="Yan T."/>
            <person name="Shi P."/>
            <person name="Liu M."/>
            <person name="Fu X."/>
            <person name="Pan Q."/>
            <person name="Wang Y."/>
            <person name="Lv Z."/>
            <person name="Lu X."/>
            <person name="Zhang F."/>
            <person name="Jiang W."/>
            <person name="Ma Y."/>
            <person name="Chen M."/>
            <person name="Hao X."/>
            <person name="Li L."/>
            <person name="Tang Y."/>
            <person name="Lv G."/>
            <person name="Zhou Y."/>
            <person name="Sun X."/>
            <person name="Brodelius P.E."/>
            <person name="Rose J.K.C."/>
            <person name="Tang K."/>
        </authorList>
    </citation>
    <scope>NUCLEOTIDE SEQUENCE [LARGE SCALE GENOMIC DNA]</scope>
    <source>
        <strain evidence="24">cv. Huhao1</strain>
        <tissue evidence="23">Leaf</tissue>
    </source>
</reference>
<evidence type="ECO:0000256" key="16">
    <source>
        <dbReference type="ARBA" id="ARBA00023170"/>
    </source>
</evidence>
<dbReference type="Pfam" id="PF07714">
    <property type="entry name" value="PK_Tyr_Ser-Thr"/>
    <property type="match status" value="2"/>
</dbReference>
<proteinExistence type="inferred from homology"/>
<dbReference type="GO" id="GO:0004714">
    <property type="term" value="F:transmembrane receptor protein tyrosine kinase activity"/>
    <property type="evidence" value="ECO:0007669"/>
    <property type="project" value="InterPro"/>
</dbReference>
<keyword evidence="24" id="KW-1185">Reference proteome</keyword>
<keyword evidence="23" id="KW-0150">Chloroplast</keyword>
<evidence type="ECO:0000256" key="19">
    <source>
        <dbReference type="PROSITE-ProRule" id="PRU10141"/>
    </source>
</evidence>
<dbReference type="GO" id="GO:1990904">
    <property type="term" value="C:ribonucleoprotein complex"/>
    <property type="evidence" value="ECO:0007669"/>
    <property type="project" value="UniProtKB-KW"/>
</dbReference>
<dbReference type="PANTHER" id="PTHR27003">
    <property type="entry name" value="OS07G0166700 PROTEIN"/>
    <property type="match status" value="1"/>
</dbReference>
<keyword evidence="15" id="KW-0472">Membrane</keyword>
<dbReference type="PROSITE" id="PS00108">
    <property type="entry name" value="PROTEIN_KINASE_ST"/>
    <property type="match status" value="1"/>
</dbReference>
<dbReference type="InterPro" id="IPR008271">
    <property type="entry name" value="Ser/Thr_kinase_AS"/>
</dbReference>
<dbReference type="InterPro" id="IPR001063">
    <property type="entry name" value="Ribosomal_uL22"/>
</dbReference>
<evidence type="ECO:0000256" key="8">
    <source>
        <dbReference type="ARBA" id="ARBA00022692"/>
    </source>
</evidence>
<evidence type="ECO:0000256" key="10">
    <source>
        <dbReference type="ARBA" id="ARBA00022741"/>
    </source>
</evidence>
<keyword evidence="11" id="KW-0418">Kinase</keyword>
<evidence type="ECO:0000256" key="1">
    <source>
        <dbReference type="ARBA" id="ARBA00004251"/>
    </source>
</evidence>
<dbReference type="OrthoDB" id="1840754at2759"/>
<evidence type="ECO:0000256" key="12">
    <source>
        <dbReference type="ARBA" id="ARBA00022840"/>
    </source>
</evidence>
<dbReference type="InterPro" id="IPR000719">
    <property type="entry name" value="Prot_kinase_dom"/>
</dbReference>
<dbReference type="Proteomes" id="UP000245207">
    <property type="component" value="Unassembled WGS sequence"/>
</dbReference>
<dbReference type="InterPro" id="IPR017441">
    <property type="entry name" value="Protein_kinase_ATP_BS"/>
</dbReference>
<evidence type="ECO:0000256" key="3">
    <source>
        <dbReference type="ARBA" id="ARBA00009451"/>
    </source>
</evidence>
<evidence type="ECO:0000256" key="20">
    <source>
        <dbReference type="RuleBase" id="RU004005"/>
    </source>
</evidence>
<keyword evidence="14" id="KW-1133">Transmembrane helix</keyword>
<dbReference type="SUPFAM" id="SSF54843">
    <property type="entry name" value="Ribosomal protein L22"/>
    <property type="match status" value="1"/>
</dbReference>
<evidence type="ECO:0000256" key="7">
    <source>
        <dbReference type="ARBA" id="ARBA00022679"/>
    </source>
</evidence>
<comment type="similarity">
    <text evidence="4">In the C-terminal section; belongs to the protein kinase superfamily. Ser/Thr protein kinase family.</text>
</comment>
<dbReference type="FunFam" id="1.10.510.10:FF:000240">
    <property type="entry name" value="Lectin-domain containing receptor kinase A4.3"/>
    <property type="match status" value="1"/>
</dbReference>
<feature type="domain" description="Protein kinase" evidence="22">
    <location>
        <begin position="353"/>
        <end position="629"/>
    </location>
</feature>
<geneLocation type="chloroplast" evidence="23"/>
<keyword evidence="17" id="KW-0325">Glycoprotein</keyword>
<dbReference type="GO" id="GO:0009506">
    <property type="term" value="C:plasmodesma"/>
    <property type="evidence" value="ECO:0007669"/>
    <property type="project" value="TreeGrafter"/>
</dbReference>
<evidence type="ECO:0000256" key="18">
    <source>
        <dbReference type="ARBA" id="ARBA00023274"/>
    </source>
</evidence>
<keyword evidence="5" id="KW-1003">Cell membrane</keyword>
<dbReference type="AlphaFoldDB" id="A0A2U1P277"/>
<dbReference type="PROSITE" id="PS00107">
    <property type="entry name" value="PROTEIN_KINASE_ATP"/>
    <property type="match status" value="1"/>
</dbReference>
<keyword evidence="16" id="KW-0675">Receptor</keyword>
<sequence length="932" mass="106554">MAFIDYTNMMFSPDDFAHLKIPLENILSTTNNFDGKNGIGGGGLGKLYMGQLLWSGELIDIIAHRLNKDSQDAEQRFWMEISMLSSLKHKNLASLVGFCYENDEKVVIYKREMMGSLGYHLSDPLMLTWVRRLEISVGLANALSYIHYDELRDFSVIHRKITSGNVLLNESWEPMLYYFDISIKIKASQRHHSFHTNKSWGVVGYADPTYKETRSVNHKTDMYSFGIVLLELLCGRESIIDNKYYNQLVPLAITLYREKKLISIIDQELLRQMDLHSFNMFAEIVFECLDNERSRRPNIDDIVPRLEKALELQLKLYDNNSVVEGTSSTSSIQKKFQHLKIELQAIKSATNEFDDSHFIGKGGFGKVYKGELIHSKGQSVVALKRLDRAFGQGDPEFWKEIMMLSSYRHENIVSLLGFCDDCGEKILVYEYASRKSLDLYLNDKDLTWVQRLEICIGAARGLAYLHNPGQTQQRVLHRDIKSSNILLDENWNARIADLGLSKFGPANQLYTFLVSNAVGTVGYCDPLYAETGLLTKESDVYSFGVVLFEVLCGRLCIRNNQDKRQPLTILARKCYEQKTIDDIIFGNIKDEINPHSLKAFTTIAYQCLMREQEQRPLMTMVVNVLESALKAQVPNEPPASSSSPAESDLLDRRMLMADDTPKVGVPVALSEGPWIQDEHGWKTMLRKIMILLPDIFVILKDQRCMLTTKHAQVDVPRELPLLVGEKTWAKFSRRVIDQIRGRSYEETLMILELMPYRACYPIFKLVYSAAANASFNMGSNEANLVISKAEVNEVIVMGEHGTKNKSNWFQTWYNQGHHSFGFMYTLKGSLIRNKKIKRLRQSPHTKRTYKKIADGPTTRERKIHSPPSRDKYLDQTIIHNGVGNGILRWKLPVIALMRIAKGRQHCTLSDIRNHFETLGTCGTITVTEQPLS</sequence>
<dbReference type="InterPro" id="IPR011009">
    <property type="entry name" value="Kinase-like_dom_sf"/>
</dbReference>
<keyword evidence="8" id="KW-0812">Transmembrane</keyword>
<dbReference type="SMART" id="SM00220">
    <property type="entry name" value="S_TKc"/>
    <property type="match status" value="1"/>
</dbReference>
<dbReference type="EMBL" id="PKPP01001800">
    <property type="protein sequence ID" value="PWA79827.1"/>
    <property type="molecule type" value="Genomic_DNA"/>
</dbReference>
<comment type="similarity">
    <text evidence="2">In the N-terminal section; belongs to the leguminous lectin family.</text>
</comment>
<evidence type="ECO:0000256" key="21">
    <source>
        <dbReference type="SAM" id="MobiDB-lite"/>
    </source>
</evidence>
<keyword evidence="13 20" id="KW-0689">Ribosomal protein</keyword>
<dbReference type="GO" id="GO:0005886">
    <property type="term" value="C:plasma membrane"/>
    <property type="evidence" value="ECO:0007669"/>
    <property type="project" value="UniProtKB-SubCell"/>
</dbReference>
<dbReference type="GO" id="GO:0004674">
    <property type="term" value="F:protein serine/threonine kinase activity"/>
    <property type="evidence" value="ECO:0007669"/>
    <property type="project" value="UniProtKB-KW"/>
</dbReference>
<dbReference type="Gene3D" id="3.30.200.20">
    <property type="entry name" value="Phosphorylase Kinase, domain 1"/>
    <property type="match status" value="2"/>
</dbReference>
<comment type="caution">
    <text evidence="23">The sequence shown here is derived from an EMBL/GenBank/DDBJ whole genome shotgun (WGS) entry which is preliminary data.</text>
</comment>
<evidence type="ECO:0000256" key="17">
    <source>
        <dbReference type="ARBA" id="ARBA00023180"/>
    </source>
</evidence>
<evidence type="ECO:0000256" key="13">
    <source>
        <dbReference type="ARBA" id="ARBA00022980"/>
    </source>
</evidence>
<dbReference type="Gene3D" id="3.90.470.10">
    <property type="entry name" value="Ribosomal protein L22/L17"/>
    <property type="match status" value="1"/>
</dbReference>
<dbReference type="GO" id="GO:0006412">
    <property type="term" value="P:translation"/>
    <property type="evidence" value="ECO:0007669"/>
    <property type="project" value="InterPro"/>
</dbReference>
<accession>A0A2U1P277</accession>
<dbReference type="Pfam" id="PF00237">
    <property type="entry name" value="Ribosomal_L22"/>
    <property type="match status" value="1"/>
</dbReference>
<evidence type="ECO:0000256" key="9">
    <source>
        <dbReference type="ARBA" id="ARBA00022729"/>
    </source>
</evidence>